<dbReference type="PANTHER" id="PTHR34227:SF1">
    <property type="entry name" value="DIMETHYL SULFOXIDE REDUCTASE CHAPERONE-RELATED"/>
    <property type="match status" value="1"/>
</dbReference>
<accession>A0A915U008</accession>
<dbReference type="AlphaFoldDB" id="A0A915U008"/>
<dbReference type="Gene3D" id="1.10.3480.10">
    <property type="entry name" value="TorD-like"/>
    <property type="match status" value="1"/>
</dbReference>
<reference evidence="2" key="1">
    <citation type="submission" date="2020-12" db="EMBL/GenBank/DDBJ databases">
        <title>Desulfobium dissulfuricans gen. nov., sp. nov., a novel mesophilic, sulfate-reducing bacterium isolated from a deep-sea hydrothermal vent.</title>
        <authorList>
            <person name="Hashimoto Y."/>
            <person name="Tame A."/>
            <person name="Sawayama S."/>
            <person name="Miyazaki J."/>
            <person name="Takai K."/>
            <person name="Nakagawa S."/>
        </authorList>
    </citation>
    <scope>NUCLEOTIDE SEQUENCE</scope>
    <source>
        <strain evidence="2">GF1</strain>
    </source>
</reference>
<organism evidence="2 3">
    <name type="scientific">Desulfolithobacter dissulfuricans</name>
    <dbReference type="NCBI Taxonomy" id="2795293"/>
    <lineage>
        <taxon>Bacteria</taxon>
        <taxon>Pseudomonadati</taxon>
        <taxon>Thermodesulfobacteriota</taxon>
        <taxon>Desulfobulbia</taxon>
        <taxon>Desulfobulbales</taxon>
        <taxon>Desulfobulbaceae</taxon>
        <taxon>Desulfolithobacter</taxon>
    </lineage>
</organism>
<dbReference type="InterPro" id="IPR020945">
    <property type="entry name" value="DMSO/NO3_reduct_chaperone"/>
</dbReference>
<evidence type="ECO:0000256" key="1">
    <source>
        <dbReference type="ARBA" id="ARBA00023186"/>
    </source>
</evidence>
<dbReference type="EMBL" id="AP024233">
    <property type="protein sequence ID" value="BCO08986.1"/>
    <property type="molecule type" value="Genomic_DNA"/>
</dbReference>
<dbReference type="Proteomes" id="UP001063350">
    <property type="component" value="Chromosome"/>
</dbReference>
<gene>
    <name evidence="2" type="ORF">GF1_13620</name>
</gene>
<name>A0A915U008_9BACT</name>
<dbReference type="RefSeq" id="WP_267928862.1">
    <property type="nucleotide sequence ID" value="NZ_AP024233.1"/>
</dbReference>
<sequence>MIPKDSATESTPGSDDANGLAEVYGFLALCMRYPDPAFLDQEFLVTFQDLLHSLDRDSQARELGTWLQQDNNPLETLQIEYTRLFINAIPHVIAPPYGSIYVGGAGSLQGKLTEETRDFYRQCGFDLADETEPADHIMHELEFLAQLAREGRLEKTEEFLRRLFRPWFEQFYQRVHNEAGHPFYKVSVDLIDFFTKEEP</sequence>
<evidence type="ECO:0000313" key="3">
    <source>
        <dbReference type="Proteomes" id="UP001063350"/>
    </source>
</evidence>
<keyword evidence="1" id="KW-0143">Chaperone</keyword>
<dbReference type="SUPFAM" id="SSF89155">
    <property type="entry name" value="TorD-like"/>
    <property type="match status" value="1"/>
</dbReference>
<keyword evidence="3" id="KW-1185">Reference proteome</keyword>
<dbReference type="PANTHER" id="PTHR34227">
    <property type="entry name" value="CHAPERONE PROTEIN YCDY"/>
    <property type="match status" value="1"/>
</dbReference>
<dbReference type="KEGG" id="ddu:GF1_13620"/>
<protein>
    <submittedName>
        <fullName evidence="2">Dehydrogenase</fullName>
    </submittedName>
</protein>
<dbReference type="InterPro" id="IPR050289">
    <property type="entry name" value="TorD/DmsD_chaperones"/>
</dbReference>
<dbReference type="Pfam" id="PF02613">
    <property type="entry name" value="Nitrate_red_del"/>
    <property type="match status" value="1"/>
</dbReference>
<dbReference type="InterPro" id="IPR036411">
    <property type="entry name" value="TorD-like_sf"/>
</dbReference>
<evidence type="ECO:0000313" key="2">
    <source>
        <dbReference type="EMBL" id="BCO08986.1"/>
    </source>
</evidence>
<proteinExistence type="predicted"/>